<name>A0ABX5IDI6_9STAP</name>
<dbReference type="PANTHER" id="PTHR37316">
    <property type="entry name" value="TEICHOIC ACID GLYCEROL-PHOSPHATE PRIMASE"/>
    <property type="match status" value="1"/>
</dbReference>
<comment type="similarity">
    <text evidence="2">Belongs to the CDP-glycerol glycerophosphotransferase family.</text>
</comment>
<accession>A0ABX5IDI6</accession>
<dbReference type="SUPFAM" id="SSF53756">
    <property type="entry name" value="UDP-Glycosyltransferase/glycogen phosphorylase"/>
    <property type="match status" value="1"/>
</dbReference>
<keyword evidence="3" id="KW-1003">Cell membrane</keyword>
<dbReference type="Proteomes" id="UP000242694">
    <property type="component" value="Unassembled WGS sequence"/>
</dbReference>
<protein>
    <submittedName>
        <fullName evidence="7">CDP-glycerol--poly(Glycerophosphate) glycerophosphotransferase</fullName>
    </submittedName>
</protein>
<dbReference type="NCBIfam" id="NF041711">
    <property type="entry name" value="TagprimaseTarB"/>
    <property type="match status" value="1"/>
</dbReference>
<dbReference type="RefSeq" id="WP_107392925.1">
    <property type="nucleotide sequence ID" value="NZ_JALKTO010000004.1"/>
</dbReference>
<dbReference type="InterPro" id="IPR007554">
    <property type="entry name" value="Glycerophosphate_synth"/>
</dbReference>
<organism evidence="7 8">
    <name type="scientific">Staphylococcus auricularis</name>
    <dbReference type="NCBI Taxonomy" id="29379"/>
    <lineage>
        <taxon>Bacteria</taxon>
        <taxon>Bacillati</taxon>
        <taxon>Bacillota</taxon>
        <taxon>Bacilli</taxon>
        <taxon>Bacillales</taxon>
        <taxon>Staphylococcaceae</taxon>
        <taxon>Staphylococcus</taxon>
    </lineage>
</organism>
<evidence type="ECO:0000256" key="1">
    <source>
        <dbReference type="ARBA" id="ARBA00004202"/>
    </source>
</evidence>
<comment type="caution">
    <text evidence="7">The sequence shown here is derived from an EMBL/GenBank/DDBJ whole genome shotgun (WGS) entry which is preliminary data.</text>
</comment>
<keyword evidence="6" id="KW-0472">Membrane</keyword>
<dbReference type="PANTHER" id="PTHR37316:SF1">
    <property type="entry name" value="TEICHOIC ACID GLYCEROL-PHOSPHATE PRIMASE"/>
    <property type="match status" value="1"/>
</dbReference>
<evidence type="ECO:0000256" key="4">
    <source>
        <dbReference type="ARBA" id="ARBA00022679"/>
    </source>
</evidence>
<evidence type="ECO:0000313" key="8">
    <source>
        <dbReference type="Proteomes" id="UP000242694"/>
    </source>
</evidence>
<evidence type="ECO:0000256" key="6">
    <source>
        <dbReference type="ARBA" id="ARBA00023136"/>
    </source>
</evidence>
<sequence>MRQLIKQTYLTIIRILNVIFFLNRIKPQHIVIMMTFPEDVLPIIRELDQRGYRLSVIAKHKDRALLTPFKQVTYVPAGNKQVFKQMKVLSTASVIIIDTYYLLLGGFHKKKGQTVIQTWHAAGALKYFGLKDHQVDLNNPRMVKQYRSVYDTTDYYLVGGEPMATCFREAFEVNDDHILRIGLPRLVPYCEMDVMAEQQRLKATYGIAGPLAIYVPTYREHQQANRAIDPEQLHETLPEFTIINKRHPAVADQAQTKISLQELMTMADLIITDYSSLAIEASLLNKPVLFYVYDEAEYDRERGLNRYYQAIPEQYKAYDTAQLFEQLTHFNHHRHQWKPLFKDWHTYNSRHSLAQLIAFIERITVK</sequence>
<gene>
    <name evidence="7" type="ORF">BU607_07205</name>
</gene>
<keyword evidence="8" id="KW-1185">Reference proteome</keyword>
<dbReference type="InterPro" id="IPR043148">
    <property type="entry name" value="TagF_C"/>
</dbReference>
<dbReference type="Pfam" id="PF04464">
    <property type="entry name" value="Glyphos_transf"/>
    <property type="match status" value="1"/>
</dbReference>
<evidence type="ECO:0000313" key="7">
    <source>
        <dbReference type="EMBL" id="PTH17651.1"/>
    </source>
</evidence>
<keyword evidence="5" id="KW-0777">Teichoic acid biosynthesis</keyword>
<dbReference type="InterPro" id="IPR043149">
    <property type="entry name" value="TagF_N"/>
</dbReference>
<dbReference type="Gene3D" id="3.40.50.11820">
    <property type="match status" value="1"/>
</dbReference>
<dbReference type="Gene3D" id="3.40.50.12580">
    <property type="match status" value="1"/>
</dbReference>
<dbReference type="InterPro" id="IPR049698">
    <property type="entry name" value="TarB"/>
</dbReference>
<evidence type="ECO:0000256" key="5">
    <source>
        <dbReference type="ARBA" id="ARBA00022944"/>
    </source>
</evidence>
<dbReference type="EMBL" id="PZDI01000031">
    <property type="protein sequence ID" value="PTH17651.1"/>
    <property type="molecule type" value="Genomic_DNA"/>
</dbReference>
<evidence type="ECO:0000256" key="3">
    <source>
        <dbReference type="ARBA" id="ARBA00022475"/>
    </source>
</evidence>
<dbReference type="InterPro" id="IPR051612">
    <property type="entry name" value="Teichoic_Acid_Biosynth"/>
</dbReference>
<comment type="subcellular location">
    <subcellularLocation>
        <location evidence="1">Cell membrane</location>
        <topology evidence="1">Peripheral membrane protein</topology>
    </subcellularLocation>
</comment>
<reference evidence="7 8" key="1">
    <citation type="journal article" date="2016" name="Front. Microbiol.">
        <title>Comprehensive Phylogenetic Analysis of Bovine Non-aureus Staphylococci Species Based on Whole-Genome Sequencing.</title>
        <authorList>
            <person name="Naushad S."/>
            <person name="Barkema H.W."/>
            <person name="Luby C."/>
            <person name="Condas L.A."/>
            <person name="Nobrega D.B."/>
            <person name="Carson D.A."/>
            <person name="De Buck J."/>
        </authorList>
    </citation>
    <scope>NUCLEOTIDE SEQUENCE [LARGE SCALE GENOMIC DNA]</scope>
    <source>
        <strain evidence="7 8">SNUC 993</strain>
    </source>
</reference>
<proteinExistence type="inferred from homology"/>
<keyword evidence="4" id="KW-0808">Transferase</keyword>
<evidence type="ECO:0000256" key="2">
    <source>
        <dbReference type="ARBA" id="ARBA00010488"/>
    </source>
</evidence>